<accession>A0A2S2Q1I0</accession>
<proteinExistence type="predicted"/>
<dbReference type="EMBL" id="GGMS01002415">
    <property type="protein sequence ID" value="MBY71618.1"/>
    <property type="molecule type" value="Transcribed_RNA"/>
</dbReference>
<dbReference type="AlphaFoldDB" id="A0A2S2Q1I0"/>
<name>A0A2S2Q1I0_9HEMI</name>
<evidence type="ECO:0000313" key="1">
    <source>
        <dbReference type="EMBL" id="MBY71618.1"/>
    </source>
</evidence>
<protein>
    <submittedName>
        <fullName evidence="1">Uncharacterized protein</fullName>
    </submittedName>
</protein>
<organism evidence="1">
    <name type="scientific">Sipha flava</name>
    <name type="common">yellow sugarcane aphid</name>
    <dbReference type="NCBI Taxonomy" id="143950"/>
    <lineage>
        <taxon>Eukaryota</taxon>
        <taxon>Metazoa</taxon>
        <taxon>Ecdysozoa</taxon>
        <taxon>Arthropoda</taxon>
        <taxon>Hexapoda</taxon>
        <taxon>Insecta</taxon>
        <taxon>Pterygota</taxon>
        <taxon>Neoptera</taxon>
        <taxon>Paraneoptera</taxon>
        <taxon>Hemiptera</taxon>
        <taxon>Sternorrhyncha</taxon>
        <taxon>Aphidomorpha</taxon>
        <taxon>Aphidoidea</taxon>
        <taxon>Aphididae</taxon>
        <taxon>Sipha</taxon>
    </lineage>
</organism>
<gene>
    <name evidence="1" type="ORF">g.164895</name>
</gene>
<sequence>MYRAAGRGIALGEDNNVTCCCCTQSVYGQRKYARRPCRGMENVQMTVVVVVGGGRDGTARCCACIISPSPRSGLCVRCNNVKALRAHITCTMRRATDYILKVVLVGIVNGRPRRRPTDSLPLR</sequence>
<reference evidence="1" key="1">
    <citation type="submission" date="2018-04" db="EMBL/GenBank/DDBJ databases">
        <title>Transcriptome assembly of Sipha flava.</title>
        <authorList>
            <person name="Scully E.D."/>
            <person name="Geib S.M."/>
            <person name="Palmer N.A."/>
            <person name="Koch K."/>
            <person name="Bradshaw J."/>
            <person name="Heng-Moss T."/>
            <person name="Sarath G."/>
        </authorList>
    </citation>
    <scope>NUCLEOTIDE SEQUENCE</scope>
</reference>